<proteinExistence type="predicted"/>
<evidence type="ECO:0000313" key="3">
    <source>
        <dbReference type="Proteomes" id="UP001302494"/>
    </source>
</evidence>
<gene>
    <name evidence="2" type="ORF">PQG83_11925</name>
</gene>
<dbReference type="SUPFAM" id="SSF51261">
    <property type="entry name" value="Duplicated hybrid motif"/>
    <property type="match status" value="1"/>
</dbReference>
<dbReference type="KEGG" id="nneo:PQG83_11925"/>
<dbReference type="PANTHER" id="PTHR21666:SF285">
    <property type="entry name" value="M23 FAMILY METALLOPEPTIDASE"/>
    <property type="match status" value="1"/>
</dbReference>
<dbReference type="Gene3D" id="2.60.40.1590">
    <property type="entry name" value="Peptidoglycan hydrolase domains"/>
    <property type="match status" value="1"/>
</dbReference>
<name>A0AA96GEZ1_9BACT</name>
<organism evidence="2 3">
    <name type="scientific">Candidatus Nitrospira neomarina</name>
    <dbReference type="NCBI Taxonomy" id="3020899"/>
    <lineage>
        <taxon>Bacteria</taxon>
        <taxon>Pseudomonadati</taxon>
        <taxon>Nitrospirota</taxon>
        <taxon>Nitrospiria</taxon>
        <taxon>Nitrospirales</taxon>
        <taxon>Nitrospiraceae</taxon>
        <taxon>Nitrospira</taxon>
    </lineage>
</organism>
<dbReference type="RefSeq" id="WP_312741236.1">
    <property type="nucleotide sequence ID" value="NZ_CP116968.1"/>
</dbReference>
<reference evidence="2 3" key="1">
    <citation type="submission" date="2023-01" db="EMBL/GenBank/DDBJ databases">
        <title>Cultivation and genomic characterization of new, ubiquitous marine nitrite-oxidizing bacteria from the Nitrospirales.</title>
        <authorList>
            <person name="Mueller A.J."/>
            <person name="Daebeler A."/>
            <person name="Herbold C.W."/>
            <person name="Kirkegaard R.H."/>
            <person name="Daims H."/>
        </authorList>
    </citation>
    <scope>NUCLEOTIDE SEQUENCE [LARGE SCALE GENOMIC DNA]</scope>
    <source>
        <strain evidence="2 3">DK</strain>
    </source>
</reference>
<evidence type="ECO:0000313" key="2">
    <source>
        <dbReference type="EMBL" id="WNM60471.1"/>
    </source>
</evidence>
<dbReference type="Pfam" id="PF01551">
    <property type="entry name" value="Peptidase_M23"/>
    <property type="match status" value="1"/>
</dbReference>
<feature type="domain" description="M23ase beta-sheet core" evidence="1">
    <location>
        <begin position="183"/>
        <end position="277"/>
    </location>
</feature>
<keyword evidence="3" id="KW-1185">Reference proteome</keyword>
<dbReference type="Proteomes" id="UP001302494">
    <property type="component" value="Chromosome"/>
</dbReference>
<protein>
    <submittedName>
        <fullName evidence="2">M23 family metallopeptidase</fullName>
    </submittedName>
</protein>
<evidence type="ECO:0000259" key="1">
    <source>
        <dbReference type="Pfam" id="PF01551"/>
    </source>
</evidence>
<dbReference type="AlphaFoldDB" id="A0AA96GEZ1"/>
<dbReference type="InterPro" id="IPR016047">
    <property type="entry name" value="M23ase_b-sheet_dom"/>
</dbReference>
<dbReference type="PANTHER" id="PTHR21666">
    <property type="entry name" value="PEPTIDASE-RELATED"/>
    <property type="match status" value="1"/>
</dbReference>
<accession>A0AA96GEZ1</accession>
<dbReference type="Gene3D" id="2.70.70.10">
    <property type="entry name" value="Glucose Permease (Domain IIA)"/>
    <property type="match status" value="1"/>
</dbReference>
<dbReference type="CDD" id="cd12797">
    <property type="entry name" value="M23_peptidase"/>
    <property type="match status" value="1"/>
</dbReference>
<dbReference type="InterPro" id="IPR011055">
    <property type="entry name" value="Dup_hybrid_motif"/>
</dbReference>
<sequence>MFVVSLLLASIFPIQIVPSAERNRPGANGHLSGKQGQVLWIDVPISQPKAKVSGLFLKRKIPFFPHGDTHFAGMVGIDMEDPPGMQELSITVHSDSGSDHLSYSVQIIKEDYSVQHLTLPKNTVDLDAKTLQRVQKEKKELAEAFHHIGTRPLWDGPFLEPVNGKVTGVFGSRRVINGQTRKPHSGEDIAAPKGTPVQAINKGIVAKTVDHFFSGKGVVLDHGVGLFSMYFHLSEVDVTSGQTIQKGEALGKVGATGRATGPHLHWGIHLNGSRINPYALTALPIAN</sequence>
<dbReference type="GO" id="GO:0004222">
    <property type="term" value="F:metalloendopeptidase activity"/>
    <property type="evidence" value="ECO:0007669"/>
    <property type="project" value="TreeGrafter"/>
</dbReference>
<dbReference type="InterPro" id="IPR050570">
    <property type="entry name" value="Cell_wall_metabolism_enzyme"/>
</dbReference>
<dbReference type="EMBL" id="CP116968">
    <property type="protein sequence ID" value="WNM60471.1"/>
    <property type="molecule type" value="Genomic_DNA"/>
</dbReference>